<name>A0A9W6MGY3_9ACTN</name>
<feature type="compositionally biased region" description="Gly residues" evidence="1">
    <location>
        <begin position="111"/>
        <end position="142"/>
    </location>
</feature>
<dbReference type="Proteomes" id="UP001143474">
    <property type="component" value="Unassembled WGS sequence"/>
</dbReference>
<evidence type="ECO:0000256" key="1">
    <source>
        <dbReference type="SAM" id="MobiDB-lite"/>
    </source>
</evidence>
<feature type="region of interest" description="Disordered" evidence="1">
    <location>
        <begin position="104"/>
        <end position="356"/>
    </location>
</feature>
<reference evidence="2" key="1">
    <citation type="journal article" date="2014" name="Int. J. Syst. Evol. Microbiol.">
        <title>Complete genome sequence of Corynebacterium casei LMG S-19264T (=DSM 44701T), isolated from a smear-ripened cheese.</title>
        <authorList>
            <consortium name="US DOE Joint Genome Institute (JGI-PGF)"/>
            <person name="Walter F."/>
            <person name="Albersmeier A."/>
            <person name="Kalinowski J."/>
            <person name="Ruckert C."/>
        </authorList>
    </citation>
    <scope>NUCLEOTIDE SEQUENCE</scope>
    <source>
        <strain evidence="2">VKM Ac-2007</strain>
    </source>
</reference>
<evidence type="ECO:0000313" key="2">
    <source>
        <dbReference type="EMBL" id="GLK13600.1"/>
    </source>
</evidence>
<dbReference type="RefSeq" id="WP_271221879.1">
    <property type="nucleotide sequence ID" value="NZ_BAAAVD010000038.1"/>
</dbReference>
<comment type="caution">
    <text evidence="2">The sequence shown here is derived from an EMBL/GenBank/DDBJ whole genome shotgun (WGS) entry which is preliminary data.</text>
</comment>
<feature type="compositionally biased region" description="Gly residues" evidence="1">
    <location>
        <begin position="277"/>
        <end position="309"/>
    </location>
</feature>
<reference evidence="2" key="2">
    <citation type="submission" date="2023-01" db="EMBL/GenBank/DDBJ databases">
        <authorList>
            <person name="Sun Q."/>
            <person name="Evtushenko L."/>
        </authorList>
    </citation>
    <scope>NUCLEOTIDE SEQUENCE</scope>
    <source>
        <strain evidence="2">VKM Ac-2007</strain>
    </source>
</reference>
<organism evidence="2 3">
    <name type="scientific">Streptosporangium carneum</name>
    <dbReference type="NCBI Taxonomy" id="47481"/>
    <lineage>
        <taxon>Bacteria</taxon>
        <taxon>Bacillati</taxon>
        <taxon>Actinomycetota</taxon>
        <taxon>Actinomycetes</taxon>
        <taxon>Streptosporangiales</taxon>
        <taxon>Streptosporangiaceae</taxon>
        <taxon>Streptosporangium</taxon>
    </lineage>
</organism>
<sequence length="356" mass="35275">MAETPFNGLTLGGTGPARVVSFTKDKLEQLGTDFGGRANDVDALVRHTGSIGIDPPAFGVLGIGLNSAHDQARDNAVNALKAGKAVIESWNKALKDADANYQAAEGKSTDDGGGGNPWDGGGLGGGLGGGGLGGGGLGGGGLDLPKPDDLNGSDLSGGDDLDLDGTGPKYPDPNDLDGTGPKYPDPNDLDSDGTGPKFPDPNALDPGGTGSNLTDPKLPDPNALDPNSVANNLAKTGLGLDDPTRTALSGYDPNQVTAQPRLPDSTTWTGDSQGPGSTRGGFSGGVSGGGAVPLGGLRGTGVGAGGTGGVPMMPMMPPGGAGGDQEKEREKTTWMSEDEGVWGGDEDIAPPVIGQD</sequence>
<dbReference type="EMBL" id="BSEV01000024">
    <property type="protein sequence ID" value="GLK13600.1"/>
    <property type="molecule type" value="Genomic_DNA"/>
</dbReference>
<keyword evidence="3" id="KW-1185">Reference proteome</keyword>
<proteinExistence type="predicted"/>
<feature type="compositionally biased region" description="Acidic residues" evidence="1">
    <location>
        <begin position="336"/>
        <end position="348"/>
    </location>
</feature>
<gene>
    <name evidence="2" type="ORF">GCM10017600_70110</name>
</gene>
<accession>A0A9W6MGY3</accession>
<dbReference type="AlphaFoldDB" id="A0A9W6MGY3"/>
<evidence type="ECO:0000313" key="3">
    <source>
        <dbReference type="Proteomes" id="UP001143474"/>
    </source>
</evidence>
<feature type="compositionally biased region" description="Polar residues" evidence="1">
    <location>
        <begin position="252"/>
        <end position="272"/>
    </location>
</feature>
<protein>
    <submittedName>
        <fullName evidence="2">Uncharacterized protein</fullName>
    </submittedName>
</protein>